<dbReference type="Pfam" id="PF05119">
    <property type="entry name" value="Terminase_4"/>
    <property type="match status" value="1"/>
</dbReference>
<dbReference type="EMBL" id="QPMK01000027">
    <property type="protein sequence ID" value="RDD64206.1"/>
    <property type="molecule type" value="Genomic_DNA"/>
</dbReference>
<evidence type="ECO:0000313" key="2">
    <source>
        <dbReference type="Proteomes" id="UP000253977"/>
    </source>
</evidence>
<dbReference type="OrthoDB" id="6010489at2"/>
<reference evidence="1 2" key="1">
    <citation type="submission" date="2018-07" db="EMBL/GenBank/DDBJ databases">
        <title>Thalassococcus profundi sp. nov., a marine bacterium isolated from deep seawater of Okinawa Trough.</title>
        <authorList>
            <person name="Yu M."/>
        </authorList>
    </citation>
    <scope>NUCLEOTIDE SEQUENCE [LARGE SCALE GENOMIC DNA]</scope>
    <source>
        <strain evidence="1 2">WRAS1</strain>
    </source>
</reference>
<dbReference type="InterPro" id="IPR006448">
    <property type="entry name" value="Phage_term_ssu_P27"/>
</dbReference>
<proteinExistence type="predicted"/>
<dbReference type="Proteomes" id="UP000253977">
    <property type="component" value="Unassembled WGS sequence"/>
</dbReference>
<sequence>MCPALAGLLGTCGSARRRWPRLCRDHRRTAGSGGMSQTRRMSALEAASNVVVGWLVAANKAMADMVRYAAEFGLTPSARVRICAEGRDIAMDDPAAEFF</sequence>
<keyword evidence="2" id="KW-1185">Reference proteome</keyword>
<accession>A0A369TMN9</accession>
<gene>
    <name evidence="1" type="ORF">DU478_21450</name>
</gene>
<protein>
    <submittedName>
        <fullName evidence="1">Uncharacterized protein</fullName>
    </submittedName>
</protein>
<organism evidence="1 2">
    <name type="scientific">Thalassococcus profundi</name>
    <dbReference type="NCBI Taxonomy" id="2282382"/>
    <lineage>
        <taxon>Bacteria</taxon>
        <taxon>Pseudomonadati</taxon>
        <taxon>Pseudomonadota</taxon>
        <taxon>Alphaproteobacteria</taxon>
        <taxon>Rhodobacterales</taxon>
        <taxon>Roseobacteraceae</taxon>
        <taxon>Thalassococcus</taxon>
    </lineage>
</organism>
<comment type="caution">
    <text evidence="1">The sequence shown here is derived from an EMBL/GenBank/DDBJ whole genome shotgun (WGS) entry which is preliminary data.</text>
</comment>
<evidence type="ECO:0000313" key="1">
    <source>
        <dbReference type="EMBL" id="RDD64206.1"/>
    </source>
</evidence>
<name>A0A369TMN9_9RHOB</name>
<dbReference type="AlphaFoldDB" id="A0A369TMN9"/>